<sequence length="199" mass="22644">MRVVAKKDRASSLDDLLTPRPLPSSSLSVATTIRNSVVQIQTITDNYLLPRQLENKQHRVLTSGPVRRRKDPVPIPVQNRTGEQELMAAMTEEILNNGQLRQRQELNNYRSRPTEPKLDHGRPKNDKSYTIQTQLVPKNKKDNQTISPPRPSQTHQNRKLTKIDHRLPNGSDHSLHMVKDLAAKFGGSEVKRDTSTKPQ</sequence>
<evidence type="ECO:0000256" key="1">
    <source>
        <dbReference type="SAM" id="MobiDB-lite"/>
    </source>
</evidence>
<dbReference type="Proteomes" id="UP001174909">
    <property type="component" value="Unassembled WGS sequence"/>
</dbReference>
<name>A0AA35WKR5_GEOBA</name>
<comment type="caution">
    <text evidence="2">The sequence shown here is derived from an EMBL/GenBank/DDBJ whole genome shotgun (WGS) entry which is preliminary data.</text>
</comment>
<dbReference type="AlphaFoldDB" id="A0AA35WKR5"/>
<dbReference type="EMBL" id="CASHTH010001621">
    <property type="protein sequence ID" value="CAI8017382.1"/>
    <property type="molecule type" value="Genomic_DNA"/>
</dbReference>
<reference evidence="2" key="1">
    <citation type="submission" date="2023-03" db="EMBL/GenBank/DDBJ databases">
        <authorList>
            <person name="Steffen K."/>
            <person name="Cardenas P."/>
        </authorList>
    </citation>
    <scope>NUCLEOTIDE SEQUENCE</scope>
</reference>
<keyword evidence="3" id="KW-1185">Reference proteome</keyword>
<feature type="compositionally biased region" description="Polar residues" evidence="1">
    <location>
        <begin position="144"/>
        <end position="155"/>
    </location>
</feature>
<feature type="compositionally biased region" description="Basic and acidic residues" evidence="1">
    <location>
        <begin position="161"/>
        <end position="173"/>
    </location>
</feature>
<organism evidence="2 3">
    <name type="scientific">Geodia barretti</name>
    <name type="common">Barrett's horny sponge</name>
    <dbReference type="NCBI Taxonomy" id="519541"/>
    <lineage>
        <taxon>Eukaryota</taxon>
        <taxon>Metazoa</taxon>
        <taxon>Porifera</taxon>
        <taxon>Demospongiae</taxon>
        <taxon>Heteroscleromorpha</taxon>
        <taxon>Tetractinellida</taxon>
        <taxon>Astrophorina</taxon>
        <taxon>Geodiidae</taxon>
        <taxon>Geodia</taxon>
    </lineage>
</organism>
<proteinExistence type="predicted"/>
<evidence type="ECO:0000313" key="3">
    <source>
        <dbReference type="Proteomes" id="UP001174909"/>
    </source>
</evidence>
<protein>
    <submittedName>
        <fullName evidence="2">Uncharacterized protein</fullName>
    </submittedName>
</protein>
<gene>
    <name evidence="2" type="ORF">GBAR_LOCUS10561</name>
</gene>
<feature type="compositionally biased region" description="Basic and acidic residues" evidence="1">
    <location>
        <begin position="112"/>
        <end position="127"/>
    </location>
</feature>
<feature type="compositionally biased region" description="Polar residues" evidence="1">
    <location>
        <begin position="96"/>
        <end position="111"/>
    </location>
</feature>
<evidence type="ECO:0000313" key="2">
    <source>
        <dbReference type="EMBL" id="CAI8017382.1"/>
    </source>
</evidence>
<accession>A0AA35WKR5</accession>
<feature type="region of interest" description="Disordered" evidence="1">
    <location>
        <begin position="96"/>
        <end position="173"/>
    </location>
</feature>